<name>A0AA36J406_9DINO</name>
<dbReference type="Pfam" id="PF16212">
    <property type="entry name" value="PhoLip_ATPase_C"/>
    <property type="match status" value="1"/>
</dbReference>
<feature type="transmembrane region" description="Helical" evidence="15">
    <location>
        <begin position="319"/>
        <end position="342"/>
    </location>
</feature>
<keyword evidence="7 14" id="KW-0460">Magnesium</keyword>
<comment type="catalytic activity">
    <reaction evidence="11 15">
        <text>ATP + H2O + phospholipidSide 1 = ADP + phosphate + phospholipidSide 2.</text>
        <dbReference type="EC" id="7.6.2.1"/>
    </reaction>
</comment>
<dbReference type="InterPro" id="IPR032631">
    <property type="entry name" value="P-type_ATPase_N"/>
</dbReference>
<dbReference type="PANTHER" id="PTHR24092:SF150">
    <property type="entry name" value="PHOSPHOLIPID-TRANSPORTING ATPASE"/>
    <property type="match status" value="1"/>
</dbReference>
<dbReference type="PROSITE" id="PS00154">
    <property type="entry name" value="ATPASE_E1_E2"/>
    <property type="match status" value="1"/>
</dbReference>
<dbReference type="Gene3D" id="2.70.150.10">
    <property type="entry name" value="Calcium-transporting ATPase, cytoplasmic transduction domain A"/>
    <property type="match status" value="1"/>
</dbReference>
<feature type="binding site" evidence="14">
    <location>
        <position position="388"/>
    </location>
    <ligand>
        <name>Mg(2+)</name>
        <dbReference type="ChEBI" id="CHEBI:18420"/>
    </ligand>
</feature>
<feature type="transmembrane region" description="Helical" evidence="15">
    <location>
        <begin position="939"/>
        <end position="957"/>
    </location>
</feature>
<dbReference type="SUPFAM" id="SSF56784">
    <property type="entry name" value="HAD-like"/>
    <property type="match status" value="1"/>
</dbReference>
<dbReference type="InterPro" id="IPR008250">
    <property type="entry name" value="ATPase_P-typ_transduc_dom_A_sf"/>
</dbReference>
<feature type="binding site" evidence="13">
    <location>
        <position position="652"/>
    </location>
    <ligand>
        <name>ATP</name>
        <dbReference type="ChEBI" id="CHEBI:30616"/>
    </ligand>
</feature>
<dbReference type="FunFam" id="3.40.50.1000:FF:000014">
    <property type="entry name" value="Phospholipid-transporting ATPase"/>
    <property type="match status" value="1"/>
</dbReference>
<evidence type="ECO:0000256" key="13">
    <source>
        <dbReference type="PIRSR" id="PIRSR606539-2"/>
    </source>
</evidence>
<dbReference type="NCBIfam" id="TIGR01494">
    <property type="entry name" value="ATPase_P-type"/>
    <property type="match status" value="1"/>
</dbReference>
<dbReference type="AlphaFoldDB" id="A0AA36J406"/>
<gene>
    <name evidence="18" type="ORF">EVOR1521_LOCUS22774</name>
</gene>
<dbReference type="GO" id="GO:0016887">
    <property type="term" value="F:ATP hydrolysis activity"/>
    <property type="evidence" value="ECO:0007669"/>
    <property type="project" value="InterPro"/>
</dbReference>
<feature type="binding site" evidence="13">
    <location>
        <position position="651"/>
    </location>
    <ligand>
        <name>ATP</name>
        <dbReference type="ChEBI" id="CHEBI:30616"/>
    </ligand>
</feature>
<organism evidence="18 19">
    <name type="scientific">Effrenium voratum</name>
    <dbReference type="NCBI Taxonomy" id="2562239"/>
    <lineage>
        <taxon>Eukaryota</taxon>
        <taxon>Sar</taxon>
        <taxon>Alveolata</taxon>
        <taxon>Dinophyceae</taxon>
        <taxon>Suessiales</taxon>
        <taxon>Symbiodiniaceae</taxon>
        <taxon>Effrenium</taxon>
    </lineage>
</organism>
<comment type="caution">
    <text evidence="18">The sequence shown here is derived from an EMBL/GenBank/DDBJ whole genome shotgun (WGS) entry which is preliminary data.</text>
</comment>
<comment type="subcellular location">
    <subcellularLocation>
        <location evidence="1 15">Membrane</location>
        <topology evidence="1 15">Multi-pass membrane protein</topology>
    </subcellularLocation>
</comment>
<dbReference type="EC" id="7.6.2.1" evidence="15"/>
<comment type="similarity">
    <text evidence="2 15">Belongs to the cation transport ATPase (P-type) (TC 3.A.3) family. Type IV subfamily.</text>
</comment>
<dbReference type="Gene3D" id="3.40.1110.10">
    <property type="entry name" value="Calcium-transporting ATPase, cytoplasmic domain N"/>
    <property type="match status" value="1"/>
</dbReference>
<feature type="binding site" evidence="13">
    <location>
        <position position="471"/>
    </location>
    <ligand>
        <name>ATP</name>
        <dbReference type="ChEBI" id="CHEBI:30616"/>
    </ligand>
</feature>
<evidence type="ECO:0000256" key="12">
    <source>
        <dbReference type="PIRSR" id="PIRSR606539-1"/>
    </source>
</evidence>
<feature type="binding site" evidence="14">
    <location>
        <position position="390"/>
    </location>
    <ligand>
        <name>Mg(2+)</name>
        <dbReference type="ChEBI" id="CHEBI:18420"/>
    </ligand>
</feature>
<evidence type="ECO:0000256" key="11">
    <source>
        <dbReference type="ARBA" id="ARBA00034036"/>
    </source>
</evidence>
<protein>
    <recommendedName>
        <fullName evidence="15">Phospholipid-transporting ATPase</fullName>
        <ecNumber evidence="15">7.6.2.1</ecNumber>
    </recommendedName>
</protein>
<dbReference type="GO" id="GO:0000287">
    <property type="term" value="F:magnesium ion binding"/>
    <property type="evidence" value="ECO:0007669"/>
    <property type="project" value="UniProtKB-UniRule"/>
</dbReference>
<keyword evidence="9 15" id="KW-1133">Transmembrane helix</keyword>
<feature type="binding site" evidence="14">
    <location>
        <position position="763"/>
    </location>
    <ligand>
        <name>Mg(2+)</name>
        <dbReference type="ChEBI" id="CHEBI:18420"/>
    </ligand>
</feature>
<evidence type="ECO:0000256" key="1">
    <source>
        <dbReference type="ARBA" id="ARBA00004141"/>
    </source>
</evidence>
<dbReference type="InterPro" id="IPR001757">
    <property type="entry name" value="P_typ_ATPase"/>
</dbReference>
<evidence type="ECO:0000256" key="15">
    <source>
        <dbReference type="RuleBase" id="RU362033"/>
    </source>
</evidence>
<feature type="domain" description="P-type ATPase N-terminal" evidence="16">
    <location>
        <begin position="29"/>
        <end position="74"/>
    </location>
</feature>
<reference evidence="18" key="1">
    <citation type="submission" date="2023-08" db="EMBL/GenBank/DDBJ databases">
        <authorList>
            <person name="Chen Y."/>
            <person name="Shah S."/>
            <person name="Dougan E. K."/>
            <person name="Thang M."/>
            <person name="Chan C."/>
        </authorList>
    </citation>
    <scope>NUCLEOTIDE SEQUENCE</scope>
</reference>
<evidence type="ECO:0000256" key="9">
    <source>
        <dbReference type="ARBA" id="ARBA00022989"/>
    </source>
</evidence>
<feature type="binding site" evidence="13">
    <location>
        <position position="767"/>
    </location>
    <ligand>
        <name>ATP</name>
        <dbReference type="ChEBI" id="CHEBI:30616"/>
    </ligand>
</feature>
<dbReference type="SUPFAM" id="SSF81653">
    <property type="entry name" value="Calcium ATPase, transduction domain A"/>
    <property type="match status" value="1"/>
</dbReference>
<feature type="active site" description="4-aspartylphosphate intermediate" evidence="12">
    <location>
        <position position="388"/>
    </location>
</feature>
<dbReference type="PRINTS" id="PR00119">
    <property type="entry name" value="CATATPASE"/>
</dbReference>
<evidence type="ECO:0000256" key="14">
    <source>
        <dbReference type="PIRSR" id="PIRSR606539-3"/>
    </source>
</evidence>
<evidence type="ECO:0000256" key="3">
    <source>
        <dbReference type="ARBA" id="ARBA00022692"/>
    </source>
</evidence>
<dbReference type="InterPro" id="IPR006539">
    <property type="entry name" value="P-type_ATPase_IV"/>
</dbReference>
<dbReference type="EMBL" id="CAUJNA010003327">
    <property type="protein sequence ID" value="CAJ1399197.1"/>
    <property type="molecule type" value="Genomic_DNA"/>
</dbReference>
<dbReference type="SFLD" id="SFLDG00002">
    <property type="entry name" value="C1.7:_P-type_atpase_like"/>
    <property type="match status" value="1"/>
</dbReference>
<evidence type="ECO:0000313" key="18">
    <source>
        <dbReference type="EMBL" id="CAJ1399197.1"/>
    </source>
</evidence>
<dbReference type="InterPro" id="IPR032630">
    <property type="entry name" value="P_typ_ATPase_c"/>
</dbReference>
<evidence type="ECO:0000256" key="8">
    <source>
        <dbReference type="ARBA" id="ARBA00022967"/>
    </source>
</evidence>
<keyword evidence="5 13" id="KW-0547">Nucleotide-binding</keyword>
<feature type="domain" description="P-type ATPase C-terminal" evidence="17">
    <location>
        <begin position="789"/>
        <end position="1041"/>
    </location>
</feature>
<comment type="cofactor">
    <cofactor evidence="14">
        <name>Mg(2+)</name>
        <dbReference type="ChEBI" id="CHEBI:18420"/>
    </cofactor>
</comment>
<dbReference type="Proteomes" id="UP001178507">
    <property type="component" value="Unassembled WGS sequence"/>
</dbReference>
<keyword evidence="3 15" id="KW-0812">Transmembrane</keyword>
<sequence length="1060" mass="117247">MRQVHDAQRSFKYPGPDVEPALLTQGEPNLVSTTRFTALTWLPKSLWYQFQRAANLYFLFIAVIVCLPFSPKRWQSKVFPYIAVLAWTSLKDLYEDSRRRADDRRENARQCWRYDFEANRFERIAWRHVKPGDFVCTLCDEPFPADLLLLCAEGGQGAFISTVNLDGETNLKLRTAPKTFSSFRSLSTGRCEVPPPECAEAVAELCRRQLELRLAVPSADLSDMHASITLDGGSAACAASCDNFAPRGCVLRNTPWMLSLVAYAGRDTKACLNSAQAKGKVSLMQRALNQCVYGLLTALFLACCYMATAAKVVDPGTDWLVRFLTYTITVYHVVPISLYVSFELLKLVLGRFIDMDAQMVDPISGQGATTRTADLVEEMGQIDFVFSDKTGTLTANEMRFARCALGRQSFGSFIQDPAGGPVPGLLAAKEALKSDASERREEVLWFFTCLAVCHTVQVSEDMQFSGPSPDEVALVEGARSVGVTFSKRRTGADGQEEIVLSGPDGDRVFVLRHVIEFNAERKRMSVLCEHNGAVYCLTKGADSIMSPLLTTPLGAWEEDQLRSFSQLGLRTLVVASKKVAPADFARWEAAWSEAQNSMQNHKERVAQVGADMEKELQLAGLTAVEDRLQDGVPEAIATLKAAGIRLWVLTGDKTETAVDIAYSCNLFSKDMDLAFVCNCRTGEDIQMKLQEAKQVMENGKPSGLVLDGQTLKLIFQQGLAVELYELAMLSRCCVCSRLSPAQKRQIVEEVRKNSGAITLAIGDGANDVPMISGAHLGIGIRGKEGSQAVQASDIAISQFRFLVPLLLCHGRRAYRRIASFLCYYLYKNAALAWGDLIWAHQNGFSGEVAYPEWLSTSFNALFTSWPVIIVLAFDQDVDDAVANTSPGIYLEGLQRQWFNAFIFSSWMVAAWFHGCLAWLLPSAAFGFPTDYESPDFWRASTTSFTLVIFIVTLKLVLHSLQRCSAATLGPLALSLAVYLLVLFLLGYTSIGSRMQPNLAGDPPVPGWIFSNMEPLLMMVLGTLCALLPDWAALLWVRRLRPSPLFQVRSASKSKDKEMLT</sequence>
<proteinExistence type="inferred from homology"/>
<dbReference type="SFLD" id="SFLDF00027">
    <property type="entry name" value="p-type_atpase"/>
    <property type="match status" value="1"/>
</dbReference>
<dbReference type="InterPro" id="IPR044492">
    <property type="entry name" value="P_typ_ATPase_HD_dom"/>
</dbReference>
<dbReference type="Pfam" id="PF16209">
    <property type="entry name" value="PhoLip_ATPase_N"/>
    <property type="match status" value="1"/>
</dbReference>
<feature type="binding site" evidence="13">
    <location>
        <position position="766"/>
    </location>
    <ligand>
        <name>ATP</name>
        <dbReference type="ChEBI" id="CHEBI:30616"/>
    </ligand>
</feature>
<dbReference type="InterPro" id="IPR023299">
    <property type="entry name" value="ATPase_P-typ_cyto_dom_N"/>
</dbReference>
<feature type="binding site" evidence="13">
    <location>
        <position position="743"/>
    </location>
    <ligand>
        <name>ATP</name>
        <dbReference type="ChEBI" id="CHEBI:30616"/>
    </ligand>
</feature>
<dbReference type="InterPro" id="IPR023298">
    <property type="entry name" value="ATPase_P-typ_TM_dom_sf"/>
</dbReference>
<keyword evidence="19" id="KW-1185">Reference proteome</keyword>
<feature type="binding site" evidence="13">
    <location>
        <position position="650"/>
    </location>
    <ligand>
        <name>ATP</name>
        <dbReference type="ChEBI" id="CHEBI:30616"/>
    </ligand>
</feature>
<feature type="binding site" evidence="13">
    <location>
        <position position="388"/>
    </location>
    <ligand>
        <name>ATP</name>
        <dbReference type="ChEBI" id="CHEBI:30616"/>
    </ligand>
</feature>
<feature type="binding site" evidence="13">
    <location>
        <position position="390"/>
    </location>
    <ligand>
        <name>ATP</name>
        <dbReference type="ChEBI" id="CHEBI:30616"/>
    </ligand>
</feature>
<feature type="binding site" evidence="13">
    <location>
        <position position="389"/>
    </location>
    <ligand>
        <name>ATP</name>
        <dbReference type="ChEBI" id="CHEBI:30616"/>
    </ligand>
</feature>
<accession>A0AA36J406</accession>
<dbReference type="GO" id="GO:0005524">
    <property type="term" value="F:ATP binding"/>
    <property type="evidence" value="ECO:0007669"/>
    <property type="project" value="UniProtKB-UniRule"/>
</dbReference>
<dbReference type="SFLD" id="SFLDS00003">
    <property type="entry name" value="Haloacid_Dehalogenase"/>
    <property type="match status" value="1"/>
</dbReference>
<feature type="transmembrane region" description="Helical" evidence="15">
    <location>
        <begin position="1015"/>
        <end position="1036"/>
    </location>
</feature>
<evidence type="ECO:0000256" key="10">
    <source>
        <dbReference type="ARBA" id="ARBA00023136"/>
    </source>
</evidence>
<evidence type="ECO:0000256" key="6">
    <source>
        <dbReference type="ARBA" id="ARBA00022840"/>
    </source>
</evidence>
<dbReference type="GO" id="GO:0140326">
    <property type="term" value="F:ATPase-coupled intramembrane lipid transporter activity"/>
    <property type="evidence" value="ECO:0007669"/>
    <property type="project" value="UniProtKB-EC"/>
</dbReference>
<feature type="transmembrane region" description="Helical" evidence="15">
    <location>
        <begin position="897"/>
        <end position="919"/>
    </location>
</feature>
<evidence type="ECO:0000259" key="17">
    <source>
        <dbReference type="Pfam" id="PF16212"/>
    </source>
</evidence>
<keyword evidence="6 13" id="KW-0067">ATP-binding</keyword>
<evidence type="ECO:0000256" key="4">
    <source>
        <dbReference type="ARBA" id="ARBA00022723"/>
    </source>
</evidence>
<evidence type="ECO:0000259" key="16">
    <source>
        <dbReference type="Pfam" id="PF16209"/>
    </source>
</evidence>
<evidence type="ECO:0000256" key="5">
    <source>
        <dbReference type="ARBA" id="ARBA00022741"/>
    </source>
</evidence>
<dbReference type="PANTHER" id="PTHR24092">
    <property type="entry name" value="PROBABLE PHOSPHOLIPID-TRANSPORTING ATPASE"/>
    <property type="match status" value="1"/>
</dbReference>
<feature type="binding site" evidence="13">
    <location>
        <position position="517"/>
    </location>
    <ligand>
        <name>ATP</name>
        <dbReference type="ChEBI" id="CHEBI:30616"/>
    </ligand>
</feature>
<dbReference type="InterPro" id="IPR018303">
    <property type="entry name" value="ATPase_P-typ_P_site"/>
</dbReference>
<feature type="transmembrane region" description="Helical" evidence="15">
    <location>
        <begin position="969"/>
        <end position="990"/>
    </location>
</feature>
<keyword evidence="10 15" id="KW-0472">Membrane</keyword>
<evidence type="ECO:0000313" key="19">
    <source>
        <dbReference type="Proteomes" id="UP001178507"/>
    </source>
</evidence>
<feature type="binding site" evidence="14">
    <location>
        <position position="767"/>
    </location>
    <ligand>
        <name>Mg(2+)</name>
        <dbReference type="ChEBI" id="CHEBI:18420"/>
    </ligand>
</feature>
<dbReference type="Gene3D" id="3.40.50.1000">
    <property type="entry name" value="HAD superfamily/HAD-like"/>
    <property type="match status" value="1"/>
</dbReference>
<dbReference type="SUPFAM" id="SSF81665">
    <property type="entry name" value="Calcium ATPase, transmembrane domain M"/>
    <property type="match status" value="1"/>
</dbReference>
<evidence type="ECO:0000256" key="2">
    <source>
        <dbReference type="ARBA" id="ARBA00008109"/>
    </source>
</evidence>
<keyword evidence="8 15" id="KW-1278">Translocase</keyword>
<feature type="binding site" evidence="13">
    <location>
        <position position="737"/>
    </location>
    <ligand>
        <name>ATP</name>
        <dbReference type="ChEBI" id="CHEBI:30616"/>
    </ligand>
</feature>
<dbReference type="NCBIfam" id="TIGR01652">
    <property type="entry name" value="ATPase-Plipid"/>
    <property type="match status" value="1"/>
</dbReference>
<feature type="binding site" evidence="13">
    <location>
        <position position="570"/>
    </location>
    <ligand>
        <name>ATP</name>
        <dbReference type="ChEBI" id="CHEBI:30616"/>
    </ligand>
</feature>
<dbReference type="GO" id="GO:0045332">
    <property type="term" value="P:phospholipid translocation"/>
    <property type="evidence" value="ECO:0007669"/>
    <property type="project" value="TreeGrafter"/>
</dbReference>
<feature type="binding site" evidence="13">
    <location>
        <position position="539"/>
    </location>
    <ligand>
        <name>ATP</name>
        <dbReference type="ChEBI" id="CHEBI:30616"/>
    </ligand>
</feature>
<dbReference type="Pfam" id="PF13246">
    <property type="entry name" value="Cation_ATPase"/>
    <property type="match status" value="1"/>
</dbReference>
<dbReference type="InterPro" id="IPR036412">
    <property type="entry name" value="HAD-like_sf"/>
</dbReference>
<dbReference type="InterPro" id="IPR023214">
    <property type="entry name" value="HAD_sf"/>
</dbReference>
<evidence type="ECO:0000256" key="7">
    <source>
        <dbReference type="ARBA" id="ARBA00022842"/>
    </source>
</evidence>
<dbReference type="SUPFAM" id="SSF81660">
    <property type="entry name" value="Metal cation-transporting ATPase, ATP-binding domain N"/>
    <property type="match status" value="1"/>
</dbReference>
<keyword evidence="4 14" id="KW-0479">Metal-binding</keyword>
<dbReference type="GO" id="GO:0005886">
    <property type="term" value="C:plasma membrane"/>
    <property type="evidence" value="ECO:0007669"/>
    <property type="project" value="TreeGrafter"/>
</dbReference>
<feature type="transmembrane region" description="Helical" evidence="15">
    <location>
        <begin position="292"/>
        <end position="313"/>
    </location>
</feature>